<keyword evidence="3" id="KW-1185">Reference proteome</keyword>
<evidence type="ECO:0000313" key="3">
    <source>
        <dbReference type="Proteomes" id="UP000481861"/>
    </source>
</evidence>
<dbReference type="OrthoDB" id="5304354at2759"/>
<dbReference type="InterPro" id="IPR056867">
    <property type="entry name" value="LRR_15"/>
</dbReference>
<dbReference type="EMBL" id="JAADJZ010000038">
    <property type="protein sequence ID" value="KAF2864929.1"/>
    <property type="molecule type" value="Genomic_DNA"/>
</dbReference>
<comment type="caution">
    <text evidence="2">The sequence shown here is derived from an EMBL/GenBank/DDBJ whole genome shotgun (WGS) entry which is preliminary data.</text>
</comment>
<gene>
    <name evidence="2" type="ORF">BDV95DRAFT_672997</name>
</gene>
<accession>A0A7C8HYD0</accession>
<protein>
    <recommendedName>
        <fullName evidence="1">Leucine-rich repeat domain-containing protein</fullName>
    </recommendedName>
</protein>
<organism evidence="2 3">
    <name type="scientific">Massariosphaeria phaeospora</name>
    <dbReference type="NCBI Taxonomy" id="100035"/>
    <lineage>
        <taxon>Eukaryota</taxon>
        <taxon>Fungi</taxon>
        <taxon>Dikarya</taxon>
        <taxon>Ascomycota</taxon>
        <taxon>Pezizomycotina</taxon>
        <taxon>Dothideomycetes</taxon>
        <taxon>Pleosporomycetidae</taxon>
        <taxon>Pleosporales</taxon>
        <taxon>Pleosporales incertae sedis</taxon>
        <taxon>Massariosphaeria</taxon>
    </lineage>
</organism>
<proteinExistence type="predicted"/>
<name>A0A7C8HYD0_9PLEO</name>
<feature type="domain" description="Leucine-rich repeat" evidence="1">
    <location>
        <begin position="67"/>
        <end position="440"/>
    </location>
</feature>
<dbReference type="Pfam" id="PF24969">
    <property type="entry name" value="LRR_15"/>
    <property type="match status" value="1"/>
</dbReference>
<evidence type="ECO:0000259" key="1">
    <source>
        <dbReference type="Pfam" id="PF24969"/>
    </source>
</evidence>
<dbReference type="AlphaFoldDB" id="A0A7C8HYD0"/>
<dbReference type="Proteomes" id="UP000481861">
    <property type="component" value="Unassembled WGS sequence"/>
</dbReference>
<evidence type="ECO:0000313" key="2">
    <source>
        <dbReference type="EMBL" id="KAF2864929.1"/>
    </source>
</evidence>
<sequence length="491" mass="55032">MASLRTIPTELRLTIAELLDARTCFKFAIADREHHALYSALLKKHKKLFARYNTIDTHGAGRLVWDVTKEIIEKPELAQYVEDVSFPNTRQEVWDPDVYPDMLTRNSPNIVPEELVRLYTEAAMKVPIMSRMLEDGIYDCAFSAPGWTVEQTIRIGSDQPIVALLIAMAENLRVLRFTEIRGAHDASNEIYGLIWSVVLASADPAQTLPLPLQNLTHVAISYADTEGSCEVAWAGHFCSLPALRGFAANKMGGSSRSSIDDDEHANLPKSNVKNLLFDWCFFHPEALDDILERTNSLETFVYTNGGACVSDEGTFAPRRVVAALLKCAAHSLEELILAGDEGDDDFEDEEIDFVSLRGFTKLRTLRCSWATFTGMQSDNSDYDEELPDRGFHTRESTSHEWAKALPESLEILHLEHEPYEEWEAFLHVLRSSPALLPNLKRVHAQNNFGRSLAVVTQALEEQGIAYDEEVEVIVSETSTKLGRLLHGQGVV</sequence>
<reference evidence="2 3" key="1">
    <citation type="submission" date="2020-01" db="EMBL/GenBank/DDBJ databases">
        <authorList>
            <consortium name="DOE Joint Genome Institute"/>
            <person name="Haridas S."/>
            <person name="Albert R."/>
            <person name="Binder M."/>
            <person name="Bloem J."/>
            <person name="Labutti K."/>
            <person name="Salamov A."/>
            <person name="Andreopoulos B."/>
            <person name="Baker S.E."/>
            <person name="Barry K."/>
            <person name="Bills G."/>
            <person name="Bluhm B.H."/>
            <person name="Cannon C."/>
            <person name="Castanera R."/>
            <person name="Culley D.E."/>
            <person name="Daum C."/>
            <person name="Ezra D."/>
            <person name="Gonzalez J.B."/>
            <person name="Henrissat B."/>
            <person name="Kuo A."/>
            <person name="Liang C."/>
            <person name="Lipzen A."/>
            <person name="Lutzoni F."/>
            <person name="Magnuson J."/>
            <person name="Mondo S."/>
            <person name="Nolan M."/>
            <person name="Ohm R."/>
            <person name="Pangilinan J."/>
            <person name="Park H.-J.H."/>
            <person name="Ramirez L."/>
            <person name="Alfaro M."/>
            <person name="Sun H."/>
            <person name="Tritt A."/>
            <person name="Yoshinaga Y."/>
            <person name="Zwiers L.-H.L."/>
            <person name="Turgeon B.G."/>
            <person name="Goodwin S.B."/>
            <person name="Spatafora J.W."/>
            <person name="Crous P.W."/>
            <person name="Grigoriev I.V."/>
        </authorList>
    </citation>
    <scope>NUCLEOTIDE SEQUENCE [LARGE SCALE GENOMIC DNA]</scope>
    <source>
        <strain evidence="2 3">CBS 611.86</strain>
    </source>
</reference>